<proteinExistence type="predicted"/>
<dbReference type="InterPro" id="IPR002156">
    <property type="entry name" value="RNaseH_domain"/>
</dbReference>
<dbReference type="InterPro" id="IPR052929">
    <property type="entry name" value="RNase_H-like_EbsB-rel"/>
</dbReference>
<evidence type="ECO:0000313" key="4">
    <source>
        <dbReference type="Proteomes" id="UP001280121"/>
    </source>
</evidence>
<evidence type="ECO:0000313" key="3">
    <source>
        <dbReference type="EMBL" id="KAK2642387.1"/>
    </source>
</evidence>
<sequence>MNTNAALDAATGRVGFGIIILNHVGALMGLMFVRDSSLFPCIVKSDAQVIVSLINSGVAPLLEVGIVINDIIMFLESIRNCSVSFVPRLANMAAYYLAKFSLSTDSDHFWMEAPWVASHVRHDYTIAL</sequence>
<dbReference type="Pfam" id="PF13456">
    <property type="entry name" value="RVT_3"/>
    <property type="match status" value="1"/>
</dbReference>
<evidence type="ECO:0000259" key="2">
    <source>
        <dbReference type="Pfam" id="PF13456"/>
    </source>
</evidence>
<dbReference type="EMBL" id="JANJYI010000007">
    <property type="protein sequence ID" value="KAK2642387.1"/>
    <property type="molecule type" value="Genomic_DNA"/>
</dbReference>
<dbReference type="PANTHER" id="PTHR47074">
    <property type="entry name" value="BNAC02G40300D PROTEIN"/>
    <property type="match status" value="1"/>
</dbReference>
<protein>
    <recommendedName>
        <fullName evidence="2">RNase H type-1 domain-containing protein</fullName>
    </recommendedName>
</protein>
<dbReference type="Proteomes" id="UP001280121">
    <property type="component" value="Unassembled WGS sequence"/>
</dbReference>
<organism evidence="3 4">
    <name type="scientific">Dipteronia dyeriana</name>
    <dbReference type="NCBI Taxonomy" id="168575"/>
    <lineage>
        <taxon>Eukaryota</taxon>
        <taxon>Viridiplantae</taxon>
        <taxon>Streptophyta</taxon>
        <taxon>Embryophyta</taxon>
        <taxon>Tracheophyta</taxon>
        <taxon>Spermatophyta</taxon>
        <taxon>Magnoliopsida</taxon>
        <taxon>eudicotyledons</taxon>
        <taxon>Gunneridae</taxon>
        <taxon>Pentapetalae</taxon>
        <taxon>rosids</taxon>
        <taxon>malvids</taxon>
        <taxon>Sapindales</taxon>
        <taxon>Sapindaceae</taxon>
        <taxon>Hippocastanoideae</taxon>
        <taxon>Acereae</taxon>
        <taxon>Dipteronia</taxon>
    </lineage>
</organism>
<dbReference type="InterPro" id="IPR044730">
    <property type="entry name" value="RNase_H-like_dom_plant"/>
</dbReference>
<reference evidence="3" key="1">
    <citation type="journal article" date="2023" name="Plant J.">
        <title>Genome sequences and population genomics provide insights into the demographic history, inbreeding, and mutation load of two 'living fossil' tree species of Dipteronia.</title>
        <authorList>
            <person name="Feng Y."/>
            <person name="Comes H.P."/>
            <person name="Chen J."/>
            <person name="Zhu S."/>
            <person name="Lu R."/>
            <person name="Zhang X."/>
            <person name="Li P."/>
            <person name="Qiu J."/>
            <person name="Olsen K.M."/>
            <person name="Qiu Y."/>
        </authorList>
    </citation>
    <scope>NUCLEOTIDE SEQUENCE</scope>
    <source>
        <strain evidence="3">KIB01</strain>
    </source>
</reference>
<dbReference type="GO" id="GO:0003676">
    <property type="term" value="F:nucleic acid binding"/>
    <property type="evidence" value="ECO:0007669"/>
    <property type="project" value="InterPro"/>
</dbReference>
<accession>A0AAD9TUS9</accession>
<dbReference type="AlphaFoldDB" id="A0AAD9TUS9"/>
<gene>
    <name evidence="3" type="ORF">Ddye_024150</name>
</gene>
<comment type="caution">
    <text evidence="3">The sequence shown here is derived from an EMBL/GenBank/DDBJ whole genome shotgun (WGS) entry which is preliminary data.</text>
</comment>
<keyword evidence="1" id="KW-1133">Transmembrane helix</keyword>
<feature type="domain" description="RNase H type-1" evidence="2">
    <location>
        <begin position="26"/>
        <end position="100"/>
    </location>
</feature>
<evidence type="ECO:0000256" key="1">
    <source>
        <dbReference type="SAM" id="Phobius"/>
    </source>
</evidence>
<keyword evidence="4" id="KW-1185">Reference proteome</keyword>
<dbReference type="CDD" id="cd06222">
    <property type="entry name" value="RNase_H_like"/>
    <property type="match status" value="1"/>
</dbReference>
<dbReference type="PANTHER" id="PTHR47074:SF11">
    <property type="entry name" value="REVERSE TRANSCRIPTASE-LIKE PROTEIN"/>
    <property type="match status" value="1"/>
</dbReference>
<name>A0AAD9TUS9_9ROSI</name>
<keyword evidence="1" id="KW-0472">Membrane</keyword>
<dbReference type="GO" id="GO:0004523">
    <property type="term" value="F:RNA-DNA hybrid ribonuclease activity"/>
    <property type="evidence" value="ECO:0007669"/>
    <property type="project" value="InterPro"/>
</dbReference>
<feature type="transmembrane region" description="Helical" evidence="1">
    <location>
        <begin position="14"/>
        <end position="33"/>
    </location>
</feature>
<keyword evidence="1" id="KW-0812">Transmembrane</keyword>